<sequence>MLAFCNSCTSSLCIWLIRVANWSLMLSGFLVSFHCQLFLWGTKEKRFVEFCQRLGKVAVTLALCLNRHLHLLLCRYISLRFHLSWLLLLLFGLQNMVQALRVMHVPETMALLHIKLFFNNISRIVRFICSRRLTVLHLHPQHLVLDLLRFHLPLYLFISIQTICRVFWVPDGGL</sequence>
<reference evidence="2" key="2">
    <citation type="journal article" date="2015" name="Data Brief">
        <title>Shoot transcriptome of the giant reed, Arundo donax.</title>
        <authorList>
            <person name="Barrero R.A."/>
            <person name="Guerrero F.D."/>
            <person name="Moolhuijzen P."/>
            <person name="Goolsby J.A."/>
            <person name="Tidwell J."/>
            <person name="Bellgard S.E."/>
            <person name="Bellgard M.I."/>
        </authorList>
    </citation>
    <scope>NUCLEOTIDE SEQUENCE</scope>
    <source>
        <tissue evidence="2">Shoot tissue taken approximately 20 cm above the soil surface</tissue>
    </source>
</reference>
<name>A0A0A8ZCR0_ARUDO</name>
<evidence type="ECO:0000313" key="2">
    <source>
        <dbReference type="EMBL" id="JAD32617.1"/>
    </source>
</evidence>
<feature type="transmembrane region" description="Helical" evidence="1">
    <location>
        <begin position="150"/>
        <end position="168"/>
    </location>
</feature>
<keyword evidence="1" id="KW-0472">Membrane</keyword>
<dbReference type="AlphaFoldDB" id="A0A0A8ZCR0"/>
<keyword evidence="1" id="KW-1133">Transmembrane helix</keyword>
<evidence type="ECO:0000256" key="1">
    <source>
        <dbReference type="SAM" id="Phobius"/>
    </source>
</evidence>
<keyword evidence="1" id="KW-0812">Transmembrane</keyword>
<accession>A0A0A8ZCR0</accession>
<protein>
    <submittedName>
        <fullName evidence="2">Uncharacterized protein</fullName>
    </submittedName>
</protein>
<proteinExistence type="predicted"/>
<feature type="transmembrane region" description="Helical" evidence="1">
    <location>
        <begin position="77"/>
        <end position="97"/>
    </location>
</feature>
<reference evidence="2" key="1">
    <citation type="submission" date="2014-09" db="EMBL/GenBank/DDBJ databases">
        <authorList>
            <person name="Magalhaes I.L.F."/>
            <person name="Oliveira U."/>
            <person name="Santos F.R."/>
            <person name="Vidigal T.H.D.A."/>
            <person name="Brescovit A.D."/>
            <person name="Santos A.J."/>
        </authorList>
    </citation>
    <scope>NUCLEOTIDE SEQUENCE</scope>
    <source>
        <tissue evidence="2">Shoot tissue taken approximately 20 cm above the soil surface</tissue>
    </source>
</reference>
<organism evidence="2">
    <name type="scientific">Arundo donax</name>
    <name type="common">Giant reed</name>
    <name type="synonym">Donax arundinaceus</name>
    <dbReference type="NCBI Taxonomy" id="35708"/>
    <lineage>
        <taxon>Eukaryota</taxon>
        <taxon>Viridiplantae</taxon>
        <taxon>Streptophyta</taxon>
        <taxon>Embryophyta</taxon>
        <taxon>Tracheophyta</taxon>
        <taxon>Spermatophyta</taxon>
        <taxon>Magnoliopsida</taxon>
        <taxon>Liliopsida</taxon>
        <taxon>Poales</taxon>
        <taxon>Poaceae</taxon>
        <taxon>PACMAD clade</taxon>
        <taxon>Arundinoideae</taxon>
        <taxon>Arundineae</taxon>
        <taxon>Arundo</taxon>
    </lineage>
</organism>
<feature type="transmembrane region" description="Helical" evidence="1">
    <location>
        <begin position="20"/>
        <end position="40"/>
    </location>
</feature>
<dbReference type="EMBL" id="GBRH01265278">
    <property type="protein sequence ID" value="JAD32617.1"/>
    <property type="molecule type" value="Transcribed_RNA"/>
</dbReference>